<dbReference type="NCBIfam" id="TIGR00239">
    <property type="entry name" value="2oxo_dh_E1"/>
    <property type="match status" value="1"/>
</dbReference>
<comment type="subunit">
    <text evidence="4">Homodimer. Part of the 2-oxoglutarate dehydrogenase (OGDH) complex composed of E1 (2-oxoglutarate dehydrogenase), E2 (dihydrolipoamide succinyltransferase) and E3 (dihydrolipoamide dehydrogenase); the complex contains multiple copies of the three enzymatic components (E1, E2 and E3).</text>
</comment>
<feature type="compositionally biased region" description="Low complexity" evidence="11">
    <location>
        <begin position="17"/>
        <end position="26"/>
    </location>
</feature>
<dbReference type="Gene3D" id="1.10.287.1150">
    <property type="entry name" value="TPP helical domain"/>
    <property type="match status" value="1"/>
</dbReference>
<comment type="function">
    <text evidence="2">E1 component of the 2-oxoglutarate dehydrogenase (OGDH) complex which catalyzes the decarboxylation of 2-oxoglutarate, the first step in the conversion of 2-oxoglutarate to succinyl-CoA and CO(2).</text>
</comment>
<dbReference type="GO" id="GO:0006096">
    <property type="term" value="P:glycolytic process"/>
    <property type="evidence" value="ECO:0007669"/>
    <property type="project" value="UniProtKB-KW"/>
</dbReference>
<dbReference type="Gene3D" id="3.40.50.11610">
    <property type="entry name" value="Multifunctional 2-oxoglutarate metabolism enzyme, C-terminal domain"/>
    <property type="match status" value="1"/>
</dbReference>
<evidence type="ECO:0000313" key="13">
    <source>
        <dbReference type="EMBL" id="MBO0663494.1"/>
    </source>
</evidence>
<dbReference type="InterPro" id="IPR001017">
    <property type="entry name" value="DH_E1"/>
</dbReference>
<evidence type="ECO:0000256" key="5">
    <source>
        <dbReference type="ARBA" id="ARBA00012280"/>
    </source>
</evidence>
<dbReference type="InterPro" id="IPR029061">
    <property type="entry name" value="THDP-binding"/>
</dbReference>
<dbReference type="InterPro" id="IPR031717">
    <property type="entry name" value="ODO-1/KGD_C"/>
</dbReference>
<comment type="similarity">
    <text evidence="3">Belongs to the alpha-ketoglutarate dehydrogenase family.</text>
</comment>
<dbReference type="NCBIfam" id="NF006914">
    <property type="entry name" value="PRK09404.1"/>
    <property type="match status" value="1"/>
</dbReference>
<dbReference type="EC" id="1.2.4.2" evidence="5"/>
<dbReference type="PANTHER" id="PTHR23152">
    <property type="entry name" value="2-OXOGLUTARATE DEHYDROGENASE"/>
    <property type="match status" value="1"/>
</dbReference>
<evidence type="ECO:0000256" key="9">
    <source>
        <dbReference type="ARBA" id="ARBA00023152"/>
    </source>
</evidence>
<dbReference type="GO" id="GO:0005829">
    <property type="term" value="C:cytosol"/>
    <property type="evidence" value="ECO:0007669"/>
    <property type="project" value="TreeGrafter"/>
</dbReference>
<dbReference type="GO" id="GO:0006099">
    <property type="term" value="P:tricarboxylic acid cycle"/>
    <property type="evidence" value="ECO:0007669"/>
    <property type="project" value="TreeGrafter"/>
</dbReference>
<comment type="caution">
    <text evidence="13">The sequence shown here is derived from an EMBL/GenBank/DDBJ whole genome shotgun (WGS) entry which is preliminary data.</text>
</comment>
<dbReference type="InterPro" id="IPR042179">
    <property type="entry name" value="KGD_C_sf"/>
</dbReference>
<dbReference type="Pfam" id="PF02779">
    <property type="entry name" value="Transket_pyr"/>
    <property type="match status" value="1"/>
</dbReference>
<evidence type="ECO:0000256" key="2">
    <source>
        <dbReference type="ARBA" id="ARBA00003906"/>
    </source>
</evidence>
<keyword evidence="14" id="KW-1185">Reference proteome</keyword>
<evidence type="ECO:0000256" key="6">
    <source>
        <dbReference type="ARBA" id="ARBA00013321"/>
    </source>
</evidence>
<evidence type="ECO:0000313" key="14">
    <source>
        <dbReference type="Proteomes" id="UP000664122"/>
    </source>
</evidence>
<gene>
    <name evidence="13" type="ORF">J1C48_12970</name>
</gene>
<sequence length="1016" mass="114080">MRPAGPNDSDRRRRLSRAANSNMSRSQANDHFALSSFLYGGNADYIEELYARYEDDPASVDAAWGDFFKQLGDGREDVKKNADGPSWSRDNWPIPMNGELVSALDGNWGSVEQRIETKVKEKAKADGATPSGDALNRASRDSVRALMLIRAYRVRGHLHAKLDPLGIAKSADDDYNELSPKAYGFTEADYDRKIYIDNVLGMEFATIRQMVDILERTYCSTFGVEFMHISNPEEKAWLQERIEGPDKGVEFTAQGKRAILNKLIEAEGFEKFLDVKYKGTKRFGLDGGEALIPALEQIIKRGGQLGLKEIVFGMAHRGRLNVLSQVMAKPHRAIFHEFKGGSFKPDDVEGSGDVKYHLGASSDREFDQNKVHLSLTANPSHLEIVDPVVMGKARAKQDQIAGRARNEVVPLDTRAQILPLLIHGDAAFAGQGVVAECFGLSALRGHRVAGTVHFIINNQIGFTTNPRFSRSSPYPSDVAKTVEAPIFHVNGDDPEAVVYAAKVATEFRMKFHKPVVIDMFCYRRFGHNEGDEPAFTQPIMYKTIRNHPSTLEIYAKKLVAEGLLSDEDVESRRTEFRKQLDEEFEAGQSYLPNKADWLDGAWSGLRKAEQEDEPRRGITGVPMKTLKEIGGKLATVPGSFNVHRTVKRFLDNRAAIIESGEGIDWATAEALAFGTLVTEGHPVRLSGQDVERGTFSQRHSVLYDQEDESRYIPLANLAKGQAVYEAINSMLSEEAVLGYEYGYSLAEPNALTLWEAQFGDFANGAQVVIDQFISSGERKWLRMSGLVLLLPHGYEGQGPEHSSARLERFLQMCAEDNMQVANCSTPANYFHALRRQLKRDFRKPLVLMTPKSLLRHKRAISKLADMAGETSFHRLLWDDAEMDKNAETKLVSDDKIRRVVMCSGKVYYDLYEEREKRGIDDIYLLRLEQLYPFPAKALISELSRFKQAEMVWCQEEPRNMGAWSFIDPYLEWVLDHIDSEKRRARYTGRPAAASPAAGTMANHLKQLADFLQDALG</sequence>
<dbReference type="Gene3D" id="3.40.50.12470">
    <property type="match status" value="1"/>
</dbReference>
<accession>A0A939G1V7</accession>
<evidence type="ECO:0000256" key="8">
    <source>
        <dbReference type="ARBA" id="ARBA00023052"/>
    </source>
</evidence>
<feature type="region of interest" description="Disordered" evidence="11">
    <location>
        <begin position="1"/>
        <end position="26"/>
    </location>
</feature>
<dbReference type="Pfam" id="PF16870">
    <property type="entry name" value="OxoGdeHyase_C"/>
    <property type="match status" value="1"/>
</dbReference>
<keyword evidence="7 13" id="KW-0560">Oxidoreductase</keyword>
<reference evidence="13" key="1">
    <citation type="submission" date="2021-03" db="EMBL/GenBank/DDBJ databases">
        <title>Whole genome sequence of Jiella sp. CQZ9-1.</title>
        <authorList>
            <person name="Tuo L."/>
        </authorList>
    </citation>
    <scope>NUCLEOTIDE SEQUENCE</scope>
    <source>
        <strain evidence="13">CQZ9-1</strain>
    </source>
</reference>
<dbReference type="FunFam" id="3.40.50.12470:FF:000003">
    <property type="entry name" value="2-oxoglutarate dehydrogenase E1 component"/>
    <property type="match status" value="1"/>
</dbReference>
<dbReference type="AlphaFoldDB" id="A0A939G1V7"/>
<dbReference type="PANTHER" id="PTHR23152:SF4">
    <property type="entry name" value="2-OXOADIPATE DEHYDROGENASE COMPLEX COMPONENT E1"/>
    <property type="match status" value="1"/>
</dbReference>
<evidence type="ECO:0000256" key="7">
    <source>
        <dbReference type="ARBA" id="ARBA00023002"/>
    </source>
</evidence>
<organism evidence="13 14">
    <name type="scientific">Jiella flava</name>
    <dbReference type="NCBI Taxonomy" id="2816857"/>
    <lineage>
        <taxon>Bacteria</taxon>
        <taxon>Pseudomonadati</taxon>
        <taxon>Pseudomonadota</taxon>
        <taxon>Alphaproteobacteria</taxon>
        <taxon>Hyphomicrobiales</taxon>
        <taxon>Aurantimonadaceae</taxon>
        <taxon>Jiella</taxon>
    </lineage>
</organism>
<evidence type="ECO:0000256" key="11">
    <source>
        <dbReference type="SAM" id="MobiDB-lite"/>
    </source>
</evidence>
<dbReference type="EMBL" id="JAFMPP010000011">
    <property type="protein sequence ID" value="MBO0663494.1"/>
    <property type="molecule type" value="Genomic_DNA"/>
</dbReference>
<proteinExistence type="inferred from homology"/>
<keyword evidence="8" id="KW-0786">Thiamine pyrophosphate</keyword>
<evidence type="ECO:0000259" key="12">
    <source>
        <dbReference type="SMART" id="SM00861"/>
    </source>
</evidence>
<evidence type="ECO:0000256" key="4">
    <source>
        <dbReference type="ARBA" id="ARBA00011301"/>
    </source>
</evidence>
<dbReference type="Pfam" id="PF00676">
    <property type="entry name" value="E1_dh"/>
    <property type="match status" value="1"/>
</dbReference>
<evidence type="ECO:0000256" key="1">
    <source>
        <dbReference type="ARBA" id="ARBA00001964"/>
    </source>
</evidence>
<comment type="cofactor">
    <cofactor evidence="1">
        <name>thiamine diphosphate</name>
        <dbReference type="ChEBI" id="CHEBI:58937"/>
    </cofactor>
</comment>
<dbReference type="Gene3D" id="3.40.50.970">
    <property type="match status" value="1"/>
</dbReference>
<dbReference type="Pfam" id="PF16078">
    <property type="entry name" value="2-oxogl_dehyd_N"/>
    <property type="match status" value="1"/>
</dbReference>
<dbReference type="NCBIfam" id="NF008907">
    <property type="entry name" value="PRK12270.1"/>
    <property type="match status" value="1"/>
</dbReference>
<dbReference type="SMART" id="SM00861">
    <property type="entry name" value="Transket_pyr"/>
    <property type="match status" value="1"/>
</dbReference>
<keyword evidence="9" id="KW-0324">Glycolysis</keyword>
<dbReference type="InterPro" id="IPR005475">
    <property type="entry name" value="Transketolase-like_Pyr-bd"/>
</dbReference>
<protein>
    <recommendedName>
        <fullName evidence="6">2-oxoglutarate dehydrogenase E1 component</fullName>
        <ecNumber evidence="5">1.2.4.2</ecNumber>
    </recommendedName>
    <alternativeName>
        <fullName evidence="10">Alpha-ketoglutarate dehydrogenase</fullName>
    </alternativeName>
</protein>
<dbReference type="CDD" id="cd02016">
    <property type="entry name" value="TPP_E1_OGDC_like"/>
    <property type="match status" value="1"/>
</dbReference>
<dbReference type="SUPFAM" id="SSF52518">
    <property type="entry name" value="Thiamin diphosphate-binding fold (THDP-binding)"/>
    <property type="match status" value="2"/>
</dbReference>
<evidence type="ECO:0000256" key="10">
    <source>
        <dbReference type="ARBA" id="ARBA00030680"/>
    </source>
</evidence>
<feature type="domain" description="Transketolase-like pyrimidine-binding" evidence="12">
    <location>
        <begin position="663"/>
        <end position="856"/>
    </location>
</feature>
<dbReference type="InterPro" id="IPR011603">
    <property type="entry name" value="2oxoglutarate_DH_E1"/>
</dbReference>
<evidence type="ECO:0000256" key="3">
    <source>
        <dbReference type="ARBA" id="ARBA00006936"/>
    </source>
</evidence>
<name>A0A939G1V7_9HYPH</name>
<dbReference type="GO" id="GO:0004591">
    <property type="term" value="F:oxoglutarate dehydrogenase (succinyl-transferring) activity"/>
    <property type="evidence" value="ECO:0007669"/>
    <property type="project" value="UniProtKB-EC"/>
</dbReference>
<dbReference type="Proteomes" id="UP000664122">
    <property type="component" value="Unassembled WGS sequence"/>
</dbReference>
<dbReference type="GO" id="GO:0045252">
    <property type="term" value="C:oxoglutarate dehydrogenase complex"/>
    <property type="evidence" value="ECO:0007669"/>
    <property type="project" value="TreeGrafter"/>
</dbReference>
<dbReference type="PIRSF" id="PIRSF000157">
    <property type="entry name" value="Oxoglu_dh_E1"/>
    <property type="match status" value="1"/>
</dbReference>
<dbReference type="InterPro" id="IPR032106">
    <property type="entry name" value="2-oxogl_dehyd_N"/>
</dbReference>
<dbReference type="GO" id="GO:0030976">
    <property type="term" value="F:thiamine pyrophosphate binding"/>
    <property type="evidence" value="ECO:0007669"/>
    <property type="project" value="InterPro"/>
</dbReference>